<feature type="compositionally biased region" description="Low complexity" evidence="1">
    <location>
        <begin position="556"/>
        <end position="566"/>
    </location>
</feature>
<protein>
    <submittedName>
        <fullName evidence="2">Uncharacterized protein</fullName>
    </submittedName>
</protein>
<dbReference type="AlphaFoldDB" id="K2MG59"/>
<feature type="compositionally biased region" description="Basic residues" evidence="1">
    <location>
        <begin position="374"/>
        <end position="386"/>
    </location>
</feature>
<feature type="compositionally biased region" description="Polar residues" evidence="1">
    <location>
        <begin position="85"/>
        <end position="94"/>
    </location>
</feature>
<gene>
    <name evidence="2" type="ORF">MOQ_010237</name>
</gene>
<keyword evidence="3" id="KW-1185">Reference proteome</keyword>
<feature type="compositionally biased region" description="Low complexity" evidence="1">
    <location>
        <begin position="512"/>
        <end position="521"/>
    </location>
</feature>
<feature type="region of interest" description="Disordered" evidence="1">
    <location>
        <begin position="497"/>
        <end position="526"/>
    </location>
</feature>
<feature type="compositionally biased region" description="Low complexity" evidence="1">
    <location>
        <begin position="212"/>
        <end position="223"/>
    </location>
</feature>
<reference evidence="2 3" key="1">
    <citation type="journal article" date="2012" name="BMC Genomics">
        <title>Comparative genomic analysis of human infective Trypanosoma cruzi lineages with the bat-restricted subspecies T. cruzi marinkellei.</title>
        <authorList>
            <person name="Franzen O."/>
            <person name="Talavera-Lopez C."/>
            <person name="Ochaya S."/>
            <person name="Butler C.E."/>
            <person name="Messenger L.A."/>
            <person name="Lewis M.D."/>
            <person name="Llewellyn M.S."/>
            <person name="Marinkelle C.J."/>
            <person name="Tyler K.M."/>
            <person name="Miles M.A."/>
            <person name="Andersson B."/>
        </authorList>
    </citation>
    <scope>NUCLEOTIDE SEQUENCE [LARGE SCALE GENOMIC DNA]</scope>
    <source>
        <strain evidence="2 3">B7</strain>
    </source>
</reference>
<feature type="region of interest" description="Disordered" evidence="1">
    <location>
        <begin position="204"/>
        <end position="223"/>
    </location>
</feature>
<evidence type="ECO:0000313" key="3">
    <source>
        <dbReference type="Proteomes" id="UP000007350"/>
    </source>
</evidence>
<sequence length="657" mass="70406">MHERDTSLLVLPTQDSRTQVGRGKLQTNHPHAPVTEISLPSFTRLRVNESRFHTLPKQPPLEWKNVLGRRANTAPPKKDVLCSDTPKNNVSTLMQVGKNDDSRAFSPHPVEGNVVTSHEGTAPSLGVSDDTAPGNREQDAEEKSARGETRLSSLSCGRLKEETTAEDGMQLPETIPVSPRHRNRVMASSLPTLTLKGCLVSEKRTEQHQELTPSSSHSLPTTIPSENVAITAKGEKQPAKSMLHDLLPAFSRTHSNASSISLSHDRTMPFSPKSPTLPESSNFMFMRTPLLGQAPPSNISTSAIGPPSALFGYNDGQLVENVRRKKRTTLGTPIKRAYASIVRIFGGEKPSQNAESVEVTTLPSGSPSRGNIQRTRKKKKTKKKNIKNKENVPNTPQLGQPEKNALETVSVPTRKYETPPGTAPATTTVSGESTLPIMRSSSCGDSCAIKSKFPLPPSFSLSAVDVAKSVTAAISTSTPFQKKVTSFITLDKEGGTDLEGVSAATDTPQTPGMTSTGSSGTKRGENSATATATFLANGNLTFPLLSLEPTVVALDNTTSTTNTNPTHMSHAMSNGEAGGSVRASPPESPKPLCGIAFSSTGNGGIEPTKALNKPKSSNEPEDNIGTNPANSRSSEKKIEKTSYQQELQIKKYQVCRR</sequence>
<proteinExistence type="predicted"/>
<comment type="caution">
    <text evidence="2">The sequence shown here is derived from an EMBL/GenBank/DDBJ whole genome shotgun (WGS) entry which is preliminary data.</text>
</comment>
<dbReference type="Proteomes" id="UP000007350">
    <property type="component" value="Unassembled WGS sequence"/>
</dbReference>
<evidence type="ECO:0000313" key="2">
    <source>
        <dbReference type="EMBL" id="EKF26085.1"/>
    </source>
</evidence>
<feature type="region of interest" description="Disordered" evidence="1">
    <location>
        <begin position="556"/>
        <end position="644"/>
    </location>
</feature>
<evidence type="ECO:0000256" key="1">
    <source>
        <dbReference type="SAM" id="MobiDB-lite"/>
    </source>
</evidence>
<feature type="region of interest" description="Disordered" evidence="1">
    <location>
        <begin position="72"/>
        <end position="156"/>
    </location>
</feature>
<organism evidence="2 3">
    <name type="scientific">Trypanosoma cruzi marinkellei</name>
    <dbReference type="NCBI Taxonomy" id="85056"/>
    <lineage>
        <taxon>Eukaryota</taxon>
        <taxon>Discoba</taxon>
        <taxon>Euglenozoa</taxon>
        <taxon>Kinetoplastea</taxon>
        <taxon>Metakinetoplastina</taxon>
        <taxon>Trypanosomatida</taxon>
        <taxon>Trypanosomatidae</taxon>
        <taxon>Trypanosoma</taxon>
        <taxon>Schizotrypanum</taxon>
    </lineage>
</organism>
<dbReference type="EMBL" id="AHKC01022373">
    <property type="protein sequence ID" value="EKF26085.1"/>
    <property type="molecule type" value="Genomic_DNA"/>
</dbReference>
<accession>K2MG59</accession>
<name>K2MG59_TRYCR</name>
<feature type="region of interest" description="Disordered" evidence="1">
    <location>
        <begin position="350"/>
        <end position="405"/>
    </location>
</feature>
<feature type="compositionally biased region" description="Basic and acidic residues" evidence="1">
    <location>
        <begin position="136"/>
        <end position="149"/>
    </location>
</feature>
<feature type="compositionally biased region" description="Polar residues" evidence="1">
    <location>
        <begin position="350"/>
        <end position="373"/>
    </location>
</feature>